<comment type="caution">
    <text evidence="9">The sequence shown here is derived from an EMBL/GenBank/DDBJ whole genome shotgun (WGS) entry which is preliminary data.</text>
</comment>
<evidence type="ECO:0000313" key="9">
    <source>
        <dbReference type="EMBL" id="CAK8680820.1"/>
    </source>
</evidence>
<comment type="similarity">
    <text evidence="1 7">Belongs to the peptidase M3 family.</text>
</comment>
<evidence type="ECO:0000256" key="3">
    <source>
        <dbReference type="ARBA" id="ARBA00022723"/>
    </source>
</evidence>
<evidence type="ECO:0000256" key="5">
    <source>
        <dbReference type="ARBA" id="ARBA00022833"/>
    </source>
</evidence>
<dbReference type="InterPro" id="IPR008428">
    <property type="entry name" value="Chond_GalNAc"/>
</dbReference>
<dbReference type="InterPro" id="IPR024080">
    <property type="entry name" value="Neurolysin/TOP_N"/>
</dbReference>
<dbReference type="InterPro" id="IPR024079">
    <property type="entry name" value="MetalloPept_cat_dom_sf"/>
</dbReference>
<evidence type="ECO:0000259" key="8">
    <source>
        <dbReference type="Pfam" id="PF01432"/>
    </source>
</evidence>
<evidence type="ECO:0000313" key="10">
    <source>
        <dbReference type="Proteomes" id="UP001642483"/>
    </source>
</evidence>
<feature type="domain" description="Peptidase M3A/M3B catalytic" evidence="8">
    <location>
        <begin position="1091"/>
        <end position="1540"/>
    </location>
</feature>
<dbReference type="Pfam" id="PF01432">
    <property type="entry name" value="Peptidase_M3"/>
    <property type="match status" value="1"/>
</dbReference>
<dbReference type="Pfam" id="PF05679">
    <property type="entry name" value="CHGN"/>
    <property type="match status" value="1"/>
</dbReference>
<dbReference type="EMBL" id="CAWYQH010000079">
    <property type="protein sequence ID" value="CAK8680820.1"/>
    <property type="molecule type" value="Genomic_DNA"/>
</dbReference>
<dbReference type="PANTHER" id="PTHR11804">
    <property type="entry name" value="PROTEASE M3 THIMET OLIGOPEPTIDASE-RELATED"/>
    <property type="match status" value="1"/>
</dbReference>
<keyword evidence="4 7" id="KW-0378">Hydrolase</keyword>
<evidence type="ECO:0000256" key="2">
    <source>
        <dbReference type="ARBA" id="ARBA00022670"/>
    </source>
</evidence>
<dbReference type="Gene3D" id="1.10.1370.10">
    <property type="entry name" value="Neurolysin, domain 3"/>
    <property type="match status" value="1"/>
</dbReference>
<dbReference type="InterPro" id="IPR024077">
    <property type="entry name" value="Neurolysin/TOP_dom2"/>
</dbReference>
<dbReference type="InterPro" id="IPR029044">
    <property type="entry name" value="Nucleotide-diphossugar_trans"/>
</dbReference>
<dbReference type="Gene3D" id="3.90.550.10">
    <property type="entry name" value="Spore Coat Polysaccharide Biosynthesis Protein SpsA, Chain A"/>
    <property type="match status" value="1"/>
</dbReference>
<keyword evidence="3 7" id="KW-0479">Metal-binding</keyword>
<dbReference type="PANTHER" id="PTHR11804:SF84">
    <property type="entry name" value="SACCHAROLYSIN"/>
    <property type="match status" value="1"/>
</dbReference>
<name>A0ABP0FQQ7_CLALP</name>
<dbReference type="Gene3D" id="3.40.390.10">
    <property type="entry name" value="Collagenase (Catalytic Domain)"/>
    <property type="match status" value="1"/>
</dbReference>
<keyword evidence="10" id="KW-1185">Reference proteome</keyword>
<evidence type="ECO:0000256" key="4">
    <source>
        <dbReference type="ARBA" id="ARBA00022801"/>
    </source>
</evidence>
<sequence length="1548" mass="177239">MFLSYVQVQMFGGSKGCRQSDNAVRSFGGFSGRRHTTLVPPASNIYIGMMSAEKFVDNRVQRAIDTWMQKGGWKVEVFAHANSSVLSVPPGLDFSIVTLPSVDDTAYPPQKKCFMMIRHMFDNHIDDYDWFLRVDDDVYIDFSHLSSLLNKLNSSAPVFLGSPGFGIDEDDGMERGMFYLMGGPGMIFSRGLLKILRSRLSYCIQHMFSPHEDVEVGRCVWKHIKSATIPIAWEVLDFFYQQYDKKTGDVVNVIMSEVGHHRFKKTITFHAVKTESLIYQLHQRALKYKIHDLLNKTTRYSHEVKSMMALLNAKNIINLIPKSLPDLPLLLGSDHETMQSDDDATFENHDKLWLNNVPWLPSMPKLISLYSHDAWIEWDKYYRHQPDSIIPMRGHSEHEQAALLRYLFEIESYNHQKSCPGFGKESQFVHGYLKVASGEGLILATTHRTYAGGKLRYCFTLAQASFGLIFLSENGLGGLSRKLKSFLKTSDLPDSLICKESDFDKSLSSKDFKTGTEVAESAMCHKPVSADRVVFVIPLLGRYQALEQFMSRYESEFLRNRESKSSRVLLVVILFGNNDNDDELGLNRAALHLLKSYQKLYGPDLLQYHVANGDNHKFSRGAGMQLGSLVAESDDILFFMDIDMIVTEQLVSQCRNNVELNRTVWYPIPFSQYDPDRLCMDDTSRNDLTLFKMVPKVRDSNRGGNDGKNIIKQTPLLLKENRGFWRDFGFGIACMYKLDFLKAGGFDLTIEGWGEEDIRMYLSLLRYGLDVKRWKQEDLVHIFHTKVCHSTLVGEQALSCRRTKASHYANSISMYRWCKHILRPACIFYKVNAPSNLHKSCLPTLISSRQFKGLTISNSRNSKAPWLVYNIPAAFINQSAKMPEALQGQNWDCSANEISARTEELIDVTRAVYDKVGNIRLDEVNYDNTIKPIADSDCSFAVERNNLDFYQHIHPRKELRDASTTSDKKLSDFEVELGMRQDIYDRVVVVSQIPDLKCSTEGRRLIERMIKLGRRNGLHLEKDIQEKIKTIKKRISEIGIDFQKNLNEENETFEFSGTELQGLPEDFIKSLEKSDQGKHKVTLKYPHYFPLMKKCSVSNTRKVMEYAFNSRCKKENTAILSELVRLRAEKAKLLGFENHAAFIHDMRMAKHPDNVREFSSSLASKLKPLGDADLEEMLRIKEEETKISGEEFDGKINMWDLRYYMTKIEEQKYSIDHNKLKEYFPLDVVTVGLLEIYQDLLGLKYEKVENPHIWHDDVTLYEVRDAESEDLLGHFFLDLHPREGKYGHAACFGLVPGCLKADGSRQLAVAAMVANFTKPTEDATSLLTHDEVETFFHEFGHVMHQICAQAEYAMFSGTNVERDFVEAPSQMLENWCWEEEPLRKMSKHYKNGSELPSHMIELLVKSRNANTGVFYLRQITLGTLDLNIHTRDQADVCQVYADACDELLKIPASPGTCMPATFGHLAGGYDAQYYGYLWSEVFCFDMFYTRFKAEGVMSGEVGRDYREKILKPGGSIDANEMLRSFLKRDPQQDAFLRAKGLTSAASKD</sequence>
<evidence type="ECO:0000256" key="1">
    <source>
        <dbReference type="ARBA" id="ARBA00006040"/>
    </source>
</evidence>
<gene>
    <name evidence="9" type="ORF">CVLEPA_LOCUS11059</name>
</gene>
<evidence type="ECO:0000256" key="6">
    <source>
        <dbReference type="ARBA" id="ARBA00023049"/>
    </source>
</evidence>
<proteinExistence type="inferred from homology"/>
<dbReference type="Gene3D" id="1.20.1050.40">
    <property type="entry name" value="Endopeptidase. Chain P, domain 1"/>
    <property type="match status" value="1"/>
</dbReference>
<dbReference type="SUPFAM" id="SSF53448">
    <property type="entry name" value="Nucleotide-diphospho-sugar transferases"/>
    <property type="match status" value="2"/>
</dbReference>
<dbReference type="CDD" id="cd06455">
    <property type="entry name" value="M3A_TOP"/>
    <property type="match status" value="1"/>
</dbReference>
<dbReference type="InterPro" id="IPR045090">
    <property type="entry name" value="Pept_M3A_M3B"/>
</dbReference>
<keyword evidence="5 7" id="KW-0862">Zinc</keyword>
<dbReference type="Proteomes" id="UP001642483">
    <property type="component" value="Unassembled WGS sequence"/>
</dbReference>
<dbReference type="SUPFAM" id="SSF55486">
    <property type="entry name" value="Metalloproteases ('zincins'), catalytic domain"/>
    <property type="match status" value="1"/>
</dbReference>
<accession>A0ABP0FQQ7</accession>
<dbReference type="Gene3D" id="3.90.550.50">
    <property type="match status" value="1"/>
</dbReference>
<keyword evidence="6 7" id="KW-0482">Metalloprotease</keyword>
<protein>
    <recommendedName>
        <fullName evidence="8">Peptidase M3A/M3B catalytic domain-containing protein</fullName>
    </recommendedName>
</protein>
<comment type="cofactor">
    <cofactor evidence="7">
        <name>Zn(2+)</name>
        <dbReference type="ChEBI" id="CHEBI:29105"/>
    </cofactor>
    <text evidence="7">Binds 1 zinc ion.</text>
</comment>
<dbReference type="InterPro" id="IPR001567">
    <property type="entry name" value="Pept_M3A_M3B_dom"/>
</dbReference>
<keyword evidence="2 7" id="KW-0645">Protease</keyword>
<reference evidence="9 10" key="1">
    <citation type="submission" date="2024-02" db="EMBL/GenBank/DDBJ databases">
        <authorList>
            <person name="Daric V."/>
            <person name="Darras S."/>
        </authorList>
    </citation>
    <scope>NUCLEOTIDE SEQUENCE [LARGE SCALE GENOMIC DNA]</scope>
</reference>
<organism evidence="9 10">
    <name type="scientific">Clavelina lepadiformis</name>
    <name type="common">Light-bulb sea squirt</name>
    <name type="synonym">Ascidia lepadiformis</name>
    <dbReference type="NCBI Taxonomy" id="159417"/>
    <lineage>
        <taxon>Eukaryota</taxon>
        <taxon>Metazoa</taxon>
        <taxon>Chordata</taxon>
        <taxon>Tunicata</taxon>
        <taxon>Ascidiacea</taxon>
        <taxon>Aplousobranchia</taxon>
        <taxon>Clavelinidae</taxon>
        <taxon>Clavelina</taxon>
    </lineage>
</organism>
<evidence type="ECO:0000256" key="7">
    <source>
        <dbReference type="RuleBase" id="RU003435"/>
    </source>
</evidence>